<dbReference type="GO" id="GO:0043565">
    <property type="term" value="F:sequence-specific DNA binding"/>
    <property type="evidence" value="ECO:0007669"/>
    <property type="project" value="InterPro"/>
</dbReference>
<dbReference type="InterPro" id="IPR027417">
    <property type="entry name" value="P-loop_NTPase"/>
</dbReference>
<dbReference type="CDD" id="cd00009">
    <property type="entry name" value="AAA"/>
    <property type="match status" value="1"/>
</dbReference>
<dbReference type="PROSITE" id="PS50045">
    <property type="entry name" value="SIGMA54_INTERACT_4"/>
    <property type="match status" value="1"/>
</dbReference>
<evidence type="ECO:0000313" key="8">
    <source>
        <dbReference type="Proteomes" id="UP000430345"/>
    </source>
</evidence>
<dbReference type="InterPro" id="IPR003593">
    <property type="entry name" value="AAA+_ATPase"/>
</dbReference>
<organism evidence="7 8">
    <name type="scientific">Clostridium tarantellae</name>
    <dbReference type="NCBI Taxonomy" id="39493"/>
    <lineage>
        <taxon>Bacteria</taxon>
        <taxon>Bacillati</taxon>
        <taxon>Bacillota</taxon>
        <taxon>Clostridia</taxon>
        <taxon>Eubacteriales</taxon>
        <taxon>Clostridiaceae</taxon>
        <taxon>Clostridium</taxon>
    </lineage>
</organism>
<dbReference type="PANTHER" id="PTHR32071">
    <property type="entry name" value="TRANSCRIPTIONAL REGULATORY PROTEIN"/>
    <property type="match status" value="1"/>
</dbReference>
<dbReference type="SUPFAM" id="SSF46689">
    <property type="entry name" value="Homeodomain-like"/>
    <property type="match status" value="1"/>
</dbReference>
<dbReference type="PANTHER" id="PTHR32071:SF57">
    <property type="entry name" value="C4-DICARBOXYLATE TRANSPORT TRANSCRIPTIONAL REGULATORY PROTEIN DCTD"/>
    <property type="match status" value="1"/>
</dbReference>
<dbReference type="PROSITE" id="PS00688">
    <property type="entry name" value="SIGMA54_INTERACT_3"/>
    <property type="match status" value="1"/>
</dbReference>
<evidence type="ECO:0000256" key="3">
    <source>
        <dbReference type="ARBA" id="ARBA00023015"/>
    </source>
</evidence>
<comment type="caution">
    <text evidence="7">The sequence shown here is derived from an EMBL/GenBank/DDBJ whole genome shotgun (WGS) entry which is preliminary data.</text>
</comment>
<evidence type="ECO:0000313" key="7">
    <source>
        <dbReference type="EMBL" id="MPQ44463.1"/>
    </source>
</evidence>
<dbReference type="OrthoDB" id="9803970at2"/>
<dbReference type="EMBL" id="WHJC01000221">
    <property type="protein sequence ID" value="MPQ44463.1"/>
    <property type="molecule type" value="Genomic_DNA"/>
</dbReference>
<feature type="domain" description="Sigma-54 factor interaction" evidence="6">
    <location>
        <begin position="99"/>
        <end position="329"/>
    </location>
</feature>
<accession>A0A6I1MNW4</accession>
<dbReference type="Gene3D" id="1.10.8.60">
    <property type="match status" value="1"/>
</dbReference>
<keyword evidence="4" id="KW-0238">DNA-binding</keyword>
<keyword evidence="2" id="KW-0067">ATP-binding</keyword>
<dbReference type="InterPro" id="IPR009057">
    <property type="entry name" value="Homeodomain-like_sf"/>
</dbReference>
<dbReference type="Pfam" id="PF00158">
    <property type="entry name" value="Sigma54_activat"/>
    <property type="match status" value="1"/>
</dbReference>
<dbReference type="InterPro" id="IPR025943">
    <property type="entry name" value="Sigma_54_int_dom_ATP-bd_2"/>
</dbReference>
<keyword evidence="1" id="KW-0547">Nucleotide-binding</keyword>
<evidence type="ECO:0000256" key="1">
    <source>
        <dbReference type="ARBA" id="ARBA00022741"/>
    </source>
</evidence>
<dbReference type="FunFam" id="3.40.50.300:FF:000006">
    <property type="entry name" value="DNA-binding transcriptional regulator NtrC"/>
    <property type="match status" value="1"/>
</dbReference>
<dbReference type="PRINTS" id="PR01590">
    <property type="entry name" value="HTHFIS"/>
</dbReference>
<dbReference type="AlphaFoldDB" id="A0A6I1MNW4"/>
<dbReference type="GO" id="GO:0005524">
    <property type="term" value="F:ATP binding"/>
    <property type="evidence" value="ECO:0007669"/>
    <property type="project" value="UniProtKB-KW"/>
</dbReference>
<keyword evidence="8" id="KW-1185">Reference proteome</keyword>
<dbReference type="Proteomes" id="UP000430345">
    <property type="component" value="Unassembled WGS sequence"/>
</dbReference>
<dbReference type="Gene3D" id="3.40.50.300">
    <property type="entry name" value="P-loop containing nucleotide triphosphate hydrolases"/>
    <property type="match status" value="1"/>
</dbReference>
<dbReference type="Pfam" id="PF25601">
    <property type="entry name" value="AAA_lid_14"/>
    <property type="match status" value="1"/>
</dbReference>
<evidence type="ECO:0000256" key="4">
    <source>
        <dbReference type="ARBA" id="ARBA00023125"/>
    </source>
</evidence>
<dbReference type="InterPro" id="IPR025944">
    <property type="entry name" value="Sigma_54_int_dom_CS"/>
</dbReference>
<evidence type="ECO:0000256" key="2">
    <source>
        <dbReference type="ARBA" id="ARBA00022840"/>
    </source>
</evidence>
<dbReference type="PROSITE" id="PS00676">
    <property type="entry name" value="SIGMA54_INTERACT_2"/>
    <property type="match status" value="1"/>
</dbReference>
<proteinExistence type="predicted"/>
<dbReference type="InterPro" id="IPR002078">
    <property type="entry name" value="Sigma_54_int"/>
</dbReference>
<dbReference type="SMART" id="SM00382">
    <property type="entry name" value="AAA"/>
    <property type="match status" value="1"/>
</dbReference>
<dbReference type="Pfam" id="PF02954">
    <property type="entry name" value="HTH_8"/>
    <property type="match status" value="1"/>
</dbReference>
<dbReference type="Gene3D" id="1.10.10.60">
    <property type="entry name" value="Homeodomain-like"/>
    <property type="match status" value="1"/>
</dbReference>
<gene>
    <name evidence="7" type="ORF">GBZ86_11940</name>
</gene>
<dbReference type="SUPFAM" id="SSF52540">
    <property type="entry name" value="P-loop containing nucleoside triphosphate hydrolases"/>
    <property type="match status" value="1"/>
</dbReference>
<evidence type="ECO:0000256" key="5">
    <source>
        <dbReference type="ARBA" id="ARBA00023163"/>
    </source>
</evidence>
<dbReference type="InterPro" id="IPR058031">
    <property type="entry name" value="AAA_lid_NorR"/>
</dbReference>
<keyword evidence="5" id="KW-0804">Transcription</keyword>
<reference evidence="7 8" key="1">
    <citation type="submission" date="2019-10" db="EMBL/GenBank/DDBJ databases">
        <title>The Genome Sequence of Clostridium tarantellae Isolated from Fish Brain.</title>
        <authorList>
            <person name="Bano L."/>
            <person name="Kiel M."/>
            <person name="Sales G."/>
            <person name="Doxey A.C."/>
            <person name="Mansfield M.J."/>
            <person name="Schiavone M."/>
            <person name="Rossetto O."/>
            <person name="Pirazzini M."/>
            <person name="Dobrindt U."/>
            <person name="Montecucco C."/>
        </authorList>
    </citation>
    <scope>NUCLEOTIDE SEQUENCE [LARGE SCALE GENOMIC DNA]</scope>
    <source>
        <strain evidence="7 8">DSM 3997</strain>
    </source>
</reference>
<protein>
    <submittedName>
        <fullName evidence="7">AAA family ATPase</fullName>
    </submittedName>
</protein>
<name>A0A6I1MNW4_9CLOT</name>
<keyword evidence="3" id="KW-0805">Transcription regulation</keyword>
<dbReference type="InterPro" id="IPR002197">
    <property type="entry name" value="HTH_Fis"/>
</dbReference>
<evidence type="ECO:0000259" key="6">
    <source>
        <dbReference type="PROSITE" id="PS50045"/>
    </source>
</evidence>
<sequence>MNPRAKELLKYEEVLLTNNIKDIFPSIKKNLSSFSKNNYILEDNVIISKNKIKFNCDISQLKEGDRVNGFIILLKDLTHILTTVDKYSKSTALYTFDDIIGESKEIKEVIAQCKIIANSPSTILITGESGCGKELLAQSIHNYSDLKFGPFIALNCGAIPKNLIESELFGYEEGTFTGATKGGRAGKFELADGGTIFLDEIGEMPIEMQVTLLRVIQEGVVTRIGGKTPIPVNVRIITATNKDLKEEVKKGNFRNDLFYRLNVIPIKLPPLRDRIGDVPVLINYFLKVKSQKLNKPIPTISQSLYKKMISYCWPGNIRELENCIENIVNLNGITTYELNLEECHCLTRDNLGNIIEHDEVWHGEKNVCLTCNDSVRPLLVVEQEEIKKALKFYNGNMSKVATVLGISRNALYNKIKRYNITAK</sequence>
<dbReference type="GO" id="GO:0006355">
    <property type="term" value="P:regulation of DNA-templated transcription"/>
    <property type="evidence" value="ECO:0007669"/>
    <property type="project" value="InterPro"/>
</dbReference>